<evidence type="ECO:0000256" key="5">
    <source>
        <dbReference type="ARBA" id="ARBA00022777"/>
    </source>
</evidence>
<dbReference type="SUPFAM" id="SSF54919">
    <property type="entry name" value="Nucleoside diphosphate kinase, NDK"/>
    <property type="match status" value="1"/>
</dbReference>
<evidence type="ECO:0000313" key="9">
    <source>
        <dbReference type="EMBL" id="RYC73704.1"/>
    </source>
</evidence>
<evidence type="ECO:0000256" key="6">
    <source>
        <dbReference type="PROSITE-ProRule" id="PRU00706"/>
    </source>
</evidence>
<dbReference type="SMART" id="SM00562">
    <property type="entry name" value="NDK"/>
    <property type="match status" value="1"/>
</dbReference>
<evidence type="ECO:0000256" key="4">
    <source>
        <dbReference type="ARBA" id="ARBA00022679"/>
    </source>
</evidence>
<name>A0ABY0FM62_9BACT</name>
<sequence>MSEDKPTNKQKEVDLADFVQRTLVIFKPDSVQRGIVGEILQRFERVGLKIVGMKMVSPDQVLFKKHYEDIGKLISRRGEETFMYNLDYMMSGPIIAMCLEGVEAVALVRKIVGPTEPKSADMGTIRGDFSHMSFGYSNAKKIGVPNLVHASGNPEEAEEEVRLWFTDAELYDYEDLNEKYTR</sequence>
<keyword evidence="10" id="KW-1185">Reference proteome</keyword>
<dbReference type="RefSeq" id="WP_129604521.1">
    <property type="nucleotide sequence ID" value="NZ_PRLL01000005.1"/>
</dbReference>
<comment type="similarity">
    <text evidence="2 6 7">Belongs to the NDK family.</text>
</comment>
<dbReference type="PROSITE" id="PS51374">
    <property type="entry name" value="NDPK_LIKE"/>
    <property type="match status" value="1"/>
</dbReference>
<organism evidence="9 10">
    <name type="scientific">Candidatus Nanosyncoccus nanoralicus</name>
    <dbReference type="NCBI Taxonomy" id="2171996"/>
    <lineage>
        <taxon>Bacteria</taxon>
        <taxon>Candidatus Saccharimonadota</taxon>
        <taxon>Candidatus Nanosyncoccalia</taxon>
        <taxon>Candidatus Nanosyncoccales</taxon>
        <taxon>Candidatus Nanosyncoccaceae</taxon>
        <taxon>Candidatus Nanosyncoccus</taxon>
    </lineage>
</organism>
<keyword evidence="4 9" id="KW-0808">Transferase</keyword>
<feature type="domain" description="Nucleoside diphosphate kinase-like" evidence="8">
    <location>
        <begin position="19"/>
        <end position="172"/>
    </location>
</feature>
<comment type="cofactor">
    <cofactor evidence="1">
        <name>Mg(2+)</name>
        <dbReference type="ChEBI" id="CHEBI:18420"/>
    </cofactor>
</comment>
<evidence type="ECO:0000259" key="8">
    <source>
        <dbReference type="SMART" id="SM00562"/>
    </source>
</evidence>
<dbReference type="CDD" id="cd04413">
    <property type="entry name" value="NDPk_I"/>
    <property type="match status" value="1"/>
</dbReference>
<evidence type="ECO:0000313" key="10">
    <source>
        <dbReference type="Proteomes" id="UP001191004"/>
    </source>
</evidence>
<evidence type="ECO:0000256" key="1">
    <source>
        <dbReference type="ARBA" id="ARBA00001946"/>
    </source>
</evidence>
<comment type="caution">
    <text evidence="6">Lacks conserved residue(s) required for the propagation of feature annotation.</text>
</comment>
<accession>A0ABY0FM62</accession>
<evidence type="ECO:0000256" key="3">
    <source>
        <dbReference type="ARBA" id="ARBA00012966"/>
    </source>
</evidence>
<dbReference type="InterPro" id="IPR036850">
    <property type="entry name" value="NDK-like_dom_sf"/>
</dbReference>
<dbReference type="PRINTS" id="PR01243">
    <property type="entry name" value="NUCDPKINASE"/>
</dbReference>
<reference evidence="9 10" key="2">
    <citation type="journal article" date="2020" name="Cell Rep.">
        <title>Acquisition and Adaptation of Ultra-small Parasitic Reduced Genome Bacteria to Mammalian Hosts.</title>
        <authorList>
            <person name="McLean J.S."/>
            <person name="Bor B."/>
            <person name="Kerns K.A."/>
            <person name="Liu Q."/>
            <person name="To T.T."/>
            <person name="Solden L."/>
            <person name="Hendrickson E.L."/>
            <person name="Wrighton K."/>
            <person name="Shi W."/>
            <person name="He X."/>
        </authorList>
    </citation>
    <scope>NUCLEOTIDE SEQUENCE [LARGE SCALE GENOMIC DNA]</scope>
    <source>
        <strain evidence="9 10">TM7_KMM_G3_1_HOT_351</strain>
    </source>
</reference>
<proteinExistence type="inferred from homology"/>
<dbReference type="InterPro" id="IPR034907">
    <property type="entry name" value="NDK-like_dom"/>
</dbReference>
<evidence type="ECO:0000256" key="2">
    <source>
        <dbReference type="ARBA" id="ARBA00008142"/>
    </source>
</evidence>
<dbReference type="PANTHER" id="PTHR11349">
    <property type="entry name" value="NUCLEOSIDE DIPHOSPHATE KINASE"/>
    <property type="match status" value="1"/>
</dbReference>
<evidence type="ECO:0000256" key="7">
    <source>
        <dbReference type="RuleBase" id="RU004011"/>
    </source>
</evidence>
<dbReference type="EMBL" id="PRLL01000005">
    <property type="protein sequence ID" value="RYC73704.1"/>
    <property type="molecule type" value="Genomic_DNA"/>
</dbReference>
<protein>
    <recommendedName>
        <fullName evidence="3">nucleoside-diphosphate kinase</fullName>
        <ecNumber evidence="3">2.7.4.6</ecNumber>
    </recommendedName>
</protein>
<dbReference type="InterPro" id="IPR001564">
    <property type="entry name" value="Nucleoside_diP_kinase"/>
</dbReference>
<reference evidence="9 10" key="1">
    <citation type="journal article" date="2018" name="bioRxiv">
        <title>Evidence of independent acquisition and adaption of ultra-small bacteria to human hosts across the highly diverse yet reduced genomes of the phylum Saccharibacteria.</title>
        <authorList>
            <person name="McLean J.S."/>
            <person name="Bor B."/>
            <person name="To T.T."/>
            <person name="Liu Q."/>
            <person name="Kearns K.A."/>
            <person name="Solden L.M."/>
            <person name="Wrighton K.C."/>
            <person name="He X."/>
            <person name="Shi W."/>
        </authorList>
    </citation>
    <scope>NUCLEOTIDE SEQUENCE [LARGE SCALE GENOMIC DNA]</scope>
    <source>
        <strain evidence="9 10">TM7_KMM_G3_1_HOT_351</strain>
    </source>
</reference>
<dbReference type="Gene3D" id="3.30.70.141">
    <property type="entry name" value="Nucleoside diphosphate kinase-like domain"/>
    <property type="match status" value="1"/>
</dbReference>
<comment type="caution">
    <text evidence="9">The sequence shown here is derived from an EMBL/GenBank/DDBJ whole genome shotgun (WGS) entry which is preliminary data.</text>
</comment>
<keyword evidence="5 9" id="KW-0418">Kinase</keyword>
<dbReference type="GO" id="GO:0004550">
    <property type="term" value="F:nucleoside diphosphate kinase activity"/>
    <property type="evidence" value="ECO:0007669"/>
    <property type="project" value="UniProtKB-EC"/>
</dbReference>
<gene>
    <name evidence="9" type="primary">ndk</name>
    <name evidence="9" type="ORF">G3KMM_00270</name>
</gene>
<dbReference type="Proteomes" id="UP001191004">
    <property type="component" value="Unassembled WGS sequence"/>
</dbReference>
<dbReference type="EC" id="2.7.4.6" evidence="3"/>
<dbReference type="Pfam" id="PF00334">
    <property type="entry name" value="NDK"/>
    <property type="match status" value="1"/>
</dbReference>